<feature type="region of interest" description="Disordered" evidence="1">
    <location>
        <begin position="1"/>
        <end position="71"/>
    </location>
</feature>
<organism evidence="2 3">
    <name type="scientific">Herbiconiux moechotypicola</name>
    <dbReference type="NCBI Taxonomy" id="637393"/>
    <lineage>
        <taxon>Bacteria</taxon>
        <taxon>Bacillati</taxon>
        <taxon>Actinomycetota</taxon>
        <taxon>Actinomycetes</taxon>
        <taxon>Micrococcales</taxon>
        <taxon>Microbacteriaceae</taxon>
        <taxon>Herbiconiux</taxon>
    </lineage>
</organism>
<protein>
    <recommendedName>
        <fullName evidence="4">Multidrug transporter</fullName>
    </recommendedName>
</protein>
<accession>A0ABP5Q9J0</accession>
<evidence type="ECO:0000313" key="3">
    <source>
        <dbReference type="Proteomes" id="UP001500929"/>
    </source>
</evidence>
<name>A0ABP5Q9J0_9MICO</name>
<comment type="caution">
    <text evidence="2">The sequence shown here is derived from an EMBL/GenBank/DDBJ whole genome shotgun (WGS) entry which is preliminary data.</text>
</comment>
<evidence type="ECO:0000256" key="1">
    <source>
        <dbReference type="SAM" id="MobiDB-lite"/>
    </source>
</evidence>
<reference evidence="3" key="1">
    <citation type="journal article" date="2019" name="Int. J. Syst. Evol. Microbiol.">
        <title>The Global Catalogue of Microorganisms (GCM) 10K type strain sequencing project: providing services to taxonomists for standard genome sequencing and annotation.</title>
        <authorList>
            <consortium name="The Broad Institute Genomics Platform"/>
            <consortium name="The Broad Institute Genome Sequencing Center for Infectious Disease"/>
            <person name="Wu L."/>
            <person name="Ma J."/>
        </authorList>
    </citation>
    <scope>NUCLEOTIDE SEQUENCE [LARGE SCALE GENOMIC DNA]</scope>
    <source>
        <strain evidence="3">JCM 16117</strain>
    </source>
</reference>
<evidence type="ECO:0008006" key="4">
    <source>
        <dbReference type="Google" id="ProtNLM"/>
    </source>
</evidence>
<feature type="compositionally biased region" description="Basic and acidic residues" evidence="1">
    <location>
        <begin position="50"/>
        <end position="71"/>
    </location>
</feature>
<gene>
    <name evidence="2" type="ORF">GCM10009851_11200</name>
</gene>
<proteinExistence type="predicted"/>
<evidence type="ECO:0000313" key="2">
    <source>
        <dbReference type="EMBL" id="GAA2228533.1"/>
    </source>
</evidence>
<keyword evidence="3" id="KW-1185">Reference proteome</keyword>
<dbReference type="EMBL" id="BAAAQY010000003">
    <property type="protein sequence ID" value="GAA2228533.1"/>
    <property type="molecule type" value="Genomic_DNA"/>
</dbReference>
<dbReference type="RefSeq" id="WP_259478629.1">
    <property type="nucleotide sequence ID" value="NZ_BAAAQY010000003.1"/>
</dbReference>
<feature type="compositionally biased region" description="Basic and acidic residues" evidence="1">
    <location>
        <begin position="33"/>
        <end position="42"/>
    </location>
</feature>
<dbReference type="Proteomes" id="UP001500929">
    <property type="component" value="Unassembled WGS sequence"/>
</dbReference>
<sequence length="71" mass="7985">MERNGHSPEEPTEVDRDDFESKRHDQLTAAPKSTEDDAEPRIDVTSTDHGTTRIDVRDDAEVRPGGDRTSH</sequence>